<evidence type="ECO:0000256" key="2">
    <source>
        <dbReference type="PROSITE-ProRule" id="PRU00124"/>
    </source>
</evidence>
<evidence type="ECO:0000256" key="3">
    <source>
        <dbReference type="SAM" id="Phobius"/>
    </source>
</evidence>
<feature type="domain" description="VPS10" evidence="4">
    <location>
        <begin position="57"/>
        <end position="598"/>
    </location>
</feature>
<accession>A0A0C2MEV8</accession>
<dbReference type="InterPro" id="IPR011042">
    <property type="entry name" value="6-blade_b-propeller_TolB-like"/>
</dbReference>
<dbReference type="SMART" id="SM00192">
    <property type="entry name" value="LDLa"/>
    <property type="match status" value="1"/>
</dbReference>
<dbReference type="InterPro" id="IPR036055">
    <property type="entry name" value="LDL_receptor-like_sf"/>
</dbReference>
<evidence type="ECO:0000256" key="1">
    <source>
        <dbReference type="ARBA" id="ARBA00023157"/>
    </source>
</evidence>
<dbReference type="PANTHER" id="PTHR12106:SF27">
    <property type="entry name" value="SORTILIN-RELATED RECEPTOR"/>
    <property type="match status" value="1"/>
</dbReference>
<feature type="transmembrane region" description="Helical" evidence="3">
    <location>
        <begin position="979"/>
        <end position="1005"/>
    </location>
</feature>
<dbReference type="Pfam" id="PF00057">
    <property type="entry name" value="Ldl_recept_a"/>
    <property type="match status" value="1"/>
</dbReference>
<keyword evidence="6" id="KW-1185">Reference proteome</keyword>
<dbReference type="PANTHER" id="PTHR12106">
    <property type="entry name" value="SORTILIN RELATED"/>
    <property type="match status" value="1"/>
</dbReference>
<dbReference type="Proteomes" id="UP000031668">
    <property type="component" value="Unassembled WGS sequence"/>
</dbReference>
<dbReference type="InterPro" id="IPR023415">
    <property type="entry name" value="LDLR_class-A_CS"/>
</dbReference>
<evidence type="ECO:0000259" key="4">
    <source>
        <dbReference type="SMART" id="SM00602"/>
    </source>
</evidence>
<organism evidence="5 6">
    <name type="scientific">Thelohanellus kitauei</name>
    <name type="common">Myxosporean</name>
    <dbReference type="NCBI Taxonomy" id="669202"/>
    <lineage>
        <taxon>Eukaryota</taxon>
        <taxon>Metazoa</taxon>
        <taxon>Cnidaria</taxon>
        <taxon>Myxozoa</taxon>
        <taxon>Myxosporea</taxon>
        <taxon>Bivalvulida</taxon>
        <taxon>Platysporina</taxon>
        <taxon>Myxobolidae</taxon>
        <taxon>Thelohanellus</taxon>
    </lineage>
</organism>
<evidence type="ECO:0000313" key="6">
    <source>
        <dbReference type="Proteomes" id="UP000031668"/>
    </source>
</evidence>
<sequence>MKKAHLPLIRDNTFHDESDSFEVIQNLYLPHFILYFAKNSQVGGKSALYKYDESQSTFQLITLKPSRDIANISKVVPAGKKMFCLYTWGNHAFYINEMLEVEHEQKLFPGYEYFPNPDYPDFIAERPVNTSSKEYHMAFSVNYGEHYTTYFMMFKKFDWVPQSKDVIFTSTGKKLTITNMDNHETSLKLTDVEDYMIAENQILIIQSTQNVKQLNLSIYDAEKRKLSSTHFPALLKIHQVKLFDYVFGNHYLVLVDDNSNTCLWSPTDTPLYFVRKACYRTDANIKTEPDFYISKIVEGVLYWNHLNEKNELQTYRSSNNGRSWFDVKFELPDKSTYNKTFYFDFKLRERHVVPTDHFWIDIQFAKINDAFRTCITQNNGYSWTHLPMDASNVIFLNSGTVIVSVVPEYRIVIYSLDGAKTWINHRIYGTDIHLEYVGKFVGDDLKALVVARDSRTNKLYFKILDFSNIFTSACKSEEYLQWPLHRSHGFCYQGTILLIKTRDPTNIKQLRLNARVQEMILTGQPFSKRSRFNYFSLDDLCVLDPNSDKTEEPYKCDSGSHFSSSHAGYVKIPYDKCNPSELNPDAIDTLNDLCVPNEYTDFLVLKAPNKIYVSQLPSHGGYFRKQIKTELFPNKKEHVELPIAFDYTKQLIYNFHNKYLRKYSYVKREKTDLYYLEDAWIDIVYDSVLHVMIFLTTRMQLKIVSLLTNYQHLVSNNVKSFRYESYHAFISFVMSSNAICYSNLFDPPICIKSTLNIIQTYIDFYNKRVYMLSENHDLIIKKFENDITNLQDFSEIPKVSLFVVYDDHLYFVTENQLSYRNLAKNNRTMVLIKDVQFTALSLHHESLQSFKHECENLNCQFMCFPASVSEVKCGCPPNSVQIDNICECPKDNIGCLCFYFVKLASHCAGFPCKNSKCLINNVQCNGVDDCGDGSDEIGCKHKCPKDKHMCGRNCITKDIVCNSIHISEVHIGHKGRKLIGFYIFLIFMTCLTILYPLFLFIRWCYRRLYWRYIRLRLRRHAYGIELSRLLEEENELYPSFT</sequence>
<dbReference type="GO" id="GO:0016020">
    <property type="term" value="C:membrane"/>
    <property type="evidence" value="ECO:0007669"/>
    <property type="project" value="InterPro"/>
</dbReference>
<comment type="caution">
    <text evidence="5">The sequence shown here is derived from an EMBL/GenBank/DDBJ whole genome shotgun (WGS) entry which is preliminary data.</text>
</comment>
<feature type="disulfide bond" evidence="2">
    <location>
        <begin position="924"/>
        <end position="939"/>
    </location>
</feature>
<dbReference type="InterPro" id="IPR050310">
    <property type="entry name" value="VPS10-sortilin"/>
</dbReference>
<dbReference type="EMBL" id="JWZT01003745">
    <property type="protein sequence ID" value="KII65641.1"/>
    <property type="molecule type" value="Genomic_DNA"/>
</dbReference>
<evidence type="ECO:0000313" key="5">
    <source>
        <dbReference type="EMBL" id="KII65641.1"/>
    </source>
</evidence>
<keyword evidence="3" id="KW-0472">Membrane</keyword>
<dbReference type="CDD" id="cd00112">
    <property type="entry name" value="LDLa"/>
    <property type="match status" value="1"/>
</dbReference>
<proteinExistence type="predicted"/>
<reference evidence="5 6" key="1">
    <citation type="journal article" date="2014" name="Genome Biol. Evol.">
        <title>The genome of the myxosporean Thelohanellus kitauei shows adaptations to nutrient acquisition within its fish host.</title>
        <authorList>
            <person name="Yang Y."/>
            <person name="Xiong J."/>
            <person name="Zhou Z."/>
            <person name="Huo F."/>
            <person name="Miao W."/>
            <person name="Ran C."/>
            <person name="Liu Y."/>
            <person name="Zhang J."/>
            <person name="Feng J."/>
            <person name="Wang M."/>
            <person name="Wang M."/>
            <person name="Wang L."/>
            <person name="Yao B."/>
        </authorList>
    </citation>
    <scope>NUCLEOTIDE SEQUENCE [LARGE SCALE GENOMIC DNA]</scope>
    <source>
        <strain evidence="5">Wuqing</strain>
    </source>
</reference>
<keyword evidence="3" id="KW-1133">Transmembrane helix</keyword>
<protein>
    <submittedName>
        <fullName evidence="5">Low-density lipoprotein receptor-related protein 5</fullName>
    </submittedName>
</protein>
<gene>
    <name evidence="5" type="ORF">RF11_14270</name>
</gene>
<dbReference type="PROSITE" id="PS01209">
    <property type="entry name" value="LDLRA_1"/>
    <property type="match status" value="1"/>
</dbReference>
<dbReference type="OrthoDB" id="6150863at2759"/>
<dbReference type="Gene3D" id="2.120.10.30">
    <property type="entry name" value="TolB, C-terminal domain"/>
    <property type="match status" value="1"/>
</dbReference>
<dbReference type="GO" id="GO:0005794">
    <property type="term" value="C:Golgi apparatus"/>
    <property type="evidence" value="ECO:0007669"/>
    <property type="project" value="TreeGrafter"/>
</dbReference>
<dbReference type="PROSITE" id="PS50068">
    <property type="entry name" value="LDLRA_2"/>
    <property type="match status" value="1"/>
</dbReference>
<name>A0A0C2MEV8_THEKT</name>
<feature type="disulfide bond" evidence="2">
    <location>
        <begin position="912"/>
        <end position="930"/>
    </location>
</feature>
<dbReference type="SMART" id="SM00602">
    <property type="entry name" value="VPS10"/>
    <property type="match status" value="1"/>
</dbReference>
<dbReference type="Gene3D" id="4.10.400.10">
    <property type="entry name" value="Low-density Lipoprotein Receptor"/>
    <property type="match status" value="1"/>
</dbReference>
<keyword evidence="1 2" id="KW-1015">Disulfide bond</keyword>
<dbReference type="InterPro" id="IPR006581">
    <property type="entry name" value="VPS10"/>
</dbReference>
<dbReference type="SUPFAM" id="SSF110296">
    <property type="entry name" value="Oligoxyloglucan reducing end-specific cellobiohydrolase"/>
    <property type="match status" value="1"/>
</dbReference>
<dbReference type="AlphaFoldDB" id="A0A0C2MEV8"/>
<keyword evidence="5" id="KW-0675">Receptor</keyword>
<keyword evidence="3" id="KW-0812">Transmembrane</keyword>
<dbReference type="InterPro" id="IPR002172">
    <property type="entry name" value="LDrepeatLR_classA_rpt"/>
</dbReference>
<comment type="caution">
    <text evidence="2">Lacks conserved residue(s) required for the propagation of feature annotation.</text>
</comment>
<dbReference type="GO" id="GO:0006892">
    <property type="term" value="P:post-Golgi vesicle-mediated transport"/>
    <property type="evidence" value="ECO:0007669"/>
    <property type="project" value="TreeGrafter"/>
</dbReference>
<dbReference type="SUPFAM" id="SSF57424">
    <property type="entry name" value="LDL receptor-like module"/>
    <property type="match status" value="1"/>
</dbReference>
<keyword evidence="5" id="KW-0449">Lipoprotein</keyword>